<dbReference type="Proteomes" id="UP000658980">
    <property type="component" value="Unassembled WGS sequence"/>
</dbReference>
<dbReference type="PANTHER" id="PTHR43415">
    <property type="entry name" value="SPERMIDINE N(1)-ACETYLTRANSFERASE"/>
    <property type="match status" value="1"/>
</dbReference>
<accession>A0ABR8WB23</accession>
<organism evidence="2 3">
    <name type="scientific">Planococcus wigleyi</name>
    <dbReference type="NCBI Taxonomy" id="2762216"/>
    <lineage>
        <taxon>Bacteria</taxon>
        <taxon>Bacillati</taxon>
        <taxon>Bacillota</taxon>
        <taxon>Bacilli</taxon>
        <taxon>Bacillales</taxon>
        <taxon>Caryophanaceae</taxon>
        <taxon>Planococcus</taxon>
    </lineage>
</organism>
<feature type="domain" description="N-acetyltransferase" evidence="1">
    <location>
        <begin position="15"/>
        <end position="177"/>
    </location>
</feature>
<dbReference type="InterPro" id="IPR000182">
    <property type="entry name" value="GNAT_dom"/>
</dbReference>
<dbReference type="Pfam" id="PF00583">
    <property type="entry name" value="Acetyltransf_1"/>
    <property type="match status" value="1"/>
</dbReference>
<proteinExistence type="predicted"/>
<evidence type="ECO:0000313" key="2">
    <source>
        <dbReference type="EMBL" id="MBD8014113.1"/>
    </source>
</evidence>
<evidence type="ECO:0000259" key="1">
    <source>
        <dbReference type="PROSITE" id="PS51186"/>
    </source>
</evidence>
<reference evidence="2 3" key="1">
    <citation type="submission" date="2020-08" db="EMBL/GenBank/DDBJ databases">
        <title>A Genomic Blueprint of the Chicken Gut Microbiome.</title>
        <authorList>
            <person name="Gilroy R."/>
            <person name="Ravi A."/>
            <person name="Getino M."/>
            <person name="Pursley I."/>
            <person name="Horton D.L."/>
            <person name="Alikhan N.-F."/>
            <person name="Baker D."/>
            <person name="Gharbi K."/>
            <person name="Hall N."/>
            <person name="Watson M."/>
            <person name="Adriaenssens E.M."/>
            <person name="Foster-Nyarko E."/>
            <person name="Jarju S."/>
            <person name="Secka A."/>
            <person name="Antonio M."/>
            <person name="Oren A."/>
            <person name="Chaudhuri R."/>
            <person name="La Ragione R.M."/>
            <person name="Hildebrand F."/>
            <person name="Pallen M.J."/>
        </authorList>
    </citation>
    <scope>NUCLEOTIDE SEQUENCE [LARGE SCALE GENOMIC DNA]</scope>
    <source>
        <strain evidence="2 3">Sa1BUA13</strain>
    </source>
</reference>
<dbReference type="SUPFAM" id="SSF55729">
    <property type="entry name" value="Acyl-CoA N-acyltransferases (Nat)"/>
    <property type="match status" value="1"/>
</dbReference>
<dbReference type="EMBL" id="JACSPU010000001">
    <property type="protein sequence ID" value="MBD8014113.1"/>
    <property type="molecule type" value="Genomic_DNA"/>
</dbReference>
<evidence type="ECO:0000313" key="3">
    <source>
        <dbReference type="Proteomes" id="UP000658980"/>
    </source>
</evidence>
<keyword evidence="3" id="KW-1185">Reference proteome</keyword>
<comment type="caution">
    <text evidence="2">The sequence shown here is derived from an EMBL/GenBank/DDBJ whole genome shotgun (WGS) entry which is preliminary data.</text>
</comment>
<dbReference type="InterPro" id="IPR016181">
    <property type="entry name" value="Acyl_CoA_acyltransferase"/>
</dbReference>
<dbReference type="Gene3D" id="3.40.630.30">
    <property type="match status" value="1"/>
</dbReference>
<sequence>MLIDQKNFSSSNVIFSIRTASEEDASHLSELRLKIDGETENLDREKGEAYIDEAGFRKIIEEDKLSGNSLFLVAETNGKLVAFSRCAGNGLKRTYHQTEFGIGVLREYWGYGIGKNMLNESIQWADANGIQKLTLKVLETNSKAIALYKKFDFEVEGILRKDKFLSDGDYYNTVLMGRFNIHD</sequence>
<gene>
    <name evidence="2" type="ORF">H9630_04705</name>
</gene>
<name>A0ABR8WB23_9BACL</name>
<dbReference type="RefSeq" id="WP_191714304.1">
    <property type="nucleotide sequence ID" value="NZ_JACSPU010000001.1"/>
</dbReference>
<dbReference type="CDD" id="cd04301">
    <property type="entry name" value="NAT_SF"/>
    <property type="match status" value="1"/>
</dbReference>
<dbReference type="PANTHER" id="PTHR43415:SF3">
    <property type="entry name" value="GNAT-FAMILY ACETYLTRANSFERASE"/>
    <property type="match status" value="1"/>
</dbReference>
<protein>
    <submittedName>
        <fullName evidence="2">GNAT family N-acetyltransferase</fullName>
    </submittedName>
</protein>
<dbReference type="PROSITE" id="PS51186">
    <property type="entry name" value="GNAT"/>
    <property type="match status" value="1"/>
</dbReference>